<protein>
    <submittedName>
        <fullName evidence="1">Uncharacterized protein</fullName>
    </submittedName>
</protein>
<dbReference type="InterPro" id="IPR046487">
    <property type="entry name" value="DUF6580"/>
</dbReference>
<gene>
    <name evidence="1" type="ORF">G3M56_001855</name>
</gene>
<keyword evidence="2" id="KW-1185">Reference proteome</keyword>
<accession>A0A6B3LE69</accession>
<evidence type="ECO:0000313" key="1">
    <source>
        <dbReference type="EMBL" id="QQL45359.1"/>
    </source>
</evidence>
<dbReference type="RefSeq" id="WP_164365663.1">
    <property type="nucleotide sequence ID" value="NZ_CP066776.1"/>
</dbReference>
<dbReference type="AlphaFoldDB" id="A0A6B3LE69"/>
<dbReference type="Pfam" id="PF20221">
    <property type="entry name" value="DUF6580"/>
    <property type="match status" value="1"/>
</dbReference>
<dbReference type="KEGG" id="soa:G3M56_001855"/>
<proteinExistence type="predicted"/>
<evidence type="ECO:0000313" key="2">
    <source>
        <dbReference type="Proteomes" id="UP000475117"/>
    </source>
</evidence>
<organism evidence="1 2">
    <name type="scientific">Sulfuriroseicoccus oceanibius</name>
    <dbReference type="NCBI Taxonomy" id="2707525"/>
    <lineage>
        <taxon>Bacteria</taxon>
        <taxon>Pseudomonadati</taxon>
        <taxon>Verrucomicrobiota</taxon>
        <taxon>Verrucomicrobiia</taxon>
        <taxon>Verrucomicrobiales</taxon>
        <taxon>Verrucomicrobiaceae</taxon>
        <taxon>Sulfuriroseicoccus</taxon>
    </lineage>
</organism>
<sequence>MSSSTSSDQRAALIASVALFFSIIALRLVFATTGSSLMGYSPMIAMVLCAAYFFRKPVQWLVPAAAYLISDIWITVGIYEHSFSIVTPLVFVAFYIGLVAFSRRMGNRMTRLLPALFATATGALAFYLIANTLSWVGNPVYDKSLAGWIQAQTTGDPAFAPTWTFFRASLVGNLLFTAAFIPLAHRKSQRVQAADPVCSVNQH</sequence>
<dbReference type="Proteomes" id="UP000475117">
    <property type="component" value="Chromosome"/>
</dbReference>
<reference evidence="1 2" key="1">
    <citation type="submission" date="2020-12" db="EMBL/GenBank/DDBJ databases">
        <title>Sulforoseuscoccus oceanibium gen. nov., sp. nov., a representative of the phylum Verrucomicrobia with special cytoplasmic membrane, and proposal of Sulforoseuscoccusaceae fam. nov.</title>
        <authorList>
            <person name="Xi F."/>
        </authorList>
    </citation>
    <scope>NUCLEOTIDE SEQUENCE [LARGE SCALE GENOMIC DNA]</scope>
    <source>
        <strain evidence="1 2">T37</strain>
    </source>
</reference>
<dbReference type="EMBL" id="CP066776">
    <property type="protein sequence ID" value="QQL45359.1"/>
    <property type="molecule type" value="Genomic_DNA"/>
</dbReference>
<name>A0A6B3LE69_9BACT</name>